<dbReference type="Gene3D" id="3.10.20.90">
    <property type="entry name" value="Phosphatidylinositol 3-kinase Catalytic Subunit, Chain A, domain 1"/>
    <property type="match status" value="1"/>
</dbReference>
<evidence type="ECO:0000259" key="1">
    <source>
        <dbReference type="PROSITE" id="PS50053"/>
    </source>
</evidence>
<evidence type="ECO:0000313" key="2">
    <source>
        <dbReference type="Ensembl" id="ENSSGRP00000020252.1"/>
    </source>
</evidence>
<dbReference type="PROSITE" id="PS50053">
    <property type="entry name" value="UBIQUITIN_2"/>
    <property type="match status" value="1"/>
</dbReference>
<dbReference type="SUPFAM" id="SSF54236">
    <property type="entry name" value="Ubiquitin-like"/>
    <property type="match status" value="1"/>
</dbReference>
<accession>A0A672L9C6</accession>
<feature type="domain" description="Ubiquitin-like" evidence="1">
    <location>
        <begin position="31"/>
        <end position="90"/>
    </location>
</feature>
<dbReference type="Ensembl" id="ENSSGRT00000021874.1">
    <property type="protein sequence ID" value="ENSSGRP00000020252.1"/>
    <property type="gene ID" value="ENSSGRG00000012241.1"/>
</dbReference>
<protein>
    <recommendedName>
        <fullName evidence="1">Ubiquitin-like domain-containing protein</fullName>
    </recommendedName>
</protein>
<dbReference type="Proteomes" id="UP000472262">
    <property type="component" value="Unassembled WGS sequence"/>
</dbReference>
<organism evidence="2 3">
    <name type="scientific">Sinocyclocheilus grahami</name>
    <name type="common">Dianchi golden-line fish</name>
    <name type="synonym">Barbus grahami</name>
    <dbReference type="NCBI Taxonomy" id="75366"/>
    <lineage>
        <taxon>Eukaryota</taxon>
        <taxon>Metazoa</taxon>
        <taxon>Chordata</taxon>
        <taxon>Craniata</taxon>
        <taxon>Vertebrata</taxon>
        <taxon>Euteleostomi</taxon>
        <taxon>Actinopterygii</taxon>
        <taxon>Neopterygii</taxon>
        <taxon>Teleostei</taxon>
        <taxon>Ostariophysi</taxon>
        <taxon>Cypriniformes</taxon>
        <taxon>Cyprinidae</taxon>
        <taxon>Cyprininae</taxon>
        <taxon>Sinocyclocheilus</taxon>
    </lineage>
</organism>
<reference evidence="2" key="2">
    <citation type="submission" date="2025-09" db="UniProtKB">
        <authorList>
            <consortium name="Ensembl"/>
        </authorList>
    </citation>
    <scope>IDENTIFICATION</scope>
</reference>
<dbReference type="InterPro" id="IPR029071">
    <property type="entry name" value="Ubiquitin-like_domsf"/>
</dbReference>
<sequence length="102" mass="11547">AKMVFQVLICFNKNNKPLLVAEDETTFQNTTILDLKKKLKIKIPGAPGRLNSNDVRVIFGKYPLEDNRTLSHYNIKHLSLLLIVLKMPGGGRTSYNTDANYN</sequence>
<reference evidence="2" key="1">
    <citation type="submission" date="2025-08" db="UniProtKB">
        <authorList>
            <consortium name="Ensembl"/>
        </authorList>
    </citation>
    <scope>IDENTIFICATION</scope>
</reference>
<evidence type="ECO:0000313" key="3">
    <source>
        <dbReference type="Proteomes" id="UP000472262"/>
    </source>
</evidence>
<dbReference type="InterPro" id="IPR000626">
    <property type="entry name" value="Ubiquitin-like_dom"/>
</dbReference>
<proteinExistence type="predicted"/>
<dbReference type="AlphaFoldDB" id="A0A672L9C6"/>
<name>A0A672L9C6_SINGR</name>
<dbReference type="InParanoid" id="A0A672L9C6"/>
<keyword evidence="3" id="KW-1185">Reference proteome</keyword>
<dbReference type="Pfam" id="PF00240">
    <property type="entry name" value="ubiquitin"/>
    <property type="match status" value="1"/>
</dbReference>